<gene>
    <name evidence="1" type="ORF">RS86_00472</name>
</gene>
<organism evidence="1 2">
    <name type="scientific">Microbacterium azadirachtae</name>
    <dbReference type="NCBI Taxonomy" id="582680"/>
    <lineage>
        <taxon>Bacteria</taxon>
        <taxon>Bacillati</taxon>
        <taxon>Actinomycetota</taxon>
        <taxon>Actinomycetes</taxon>
        <taxon>Micrococcales</taxon>
        <taxon>Microbacteriaceae</taxon>
        <taxon>Microbacterium</taxon>
    </lineage>
</organism>
<proteinExistence type="predicted"/>
<dbReference type="EMBL" id="JYIX01000023">
    <property type="protein sequence ID" value="KJL35476.1"/>
    <property type="molecule type" value="Genomic_DNA"/>
</dbReference>
<accession>A0A0F0LVL3</accession>
<protein>
    <recommendedName>
        <fullName evidence="3">Helix-turn-helix domain-containing protein</fullName>
    </recommendedName>
</protein>
<keyword evidence="2" id="KW-1185">Reference proteome</keyword>
<name>A0A0F0LVL3_9MICO</name>
<dbReference type="AlphaFoldDB" id="A0A0F0LVL3"/>
<reference evidence="1 2" key="1">
    <citation type="submission" date="2015-02" db="EMBL/GenBank/DDBJ databases">
        <title>Draft genome sequences of ten Microbacterium spp. with emphasis on heavy metal contaminated environments.</title>
        <authorList>
            <person name="Corretto E."/>
        </authorList>
    </citation>
    <scope>NUCLEOTIDE SEQUENCE [LARGE SCALE GENOMIC DNA]</scope>
    <source>
        <strain evidence="1 2">ARN176</strain>
    </source>
</reference>
<dbReference type="PATRIC" id="fig|582680.6.peg.486"/>
<dbReference type="Proteomes" id="UP000033740">
    <property type="component" value="Unassembled WGS sequence"/>
</dbReference>
<evidence type="ECO:0008006" key="3">
    <source>
        <dbReference type="Google" id="ProtNLM"/>
    </source>
</evidence>
<sequence length="85" mass="9447">MAFTANELRSIIHDEIHNALGVRKIAYTMREAATATGVSVTLLNAAIKRGDLTASYAGTKPLLTVPELERWVSSFPSEPWRITYR</sequence>
<comment type="caution">
    <text evidence="1">The sequence shown here is derived from an EMBL/GenBank/DDBJ whole genome shotgun (WGS) entry which is preliminary data.</text>
</comment>
<evidence type="ECO:0000313" key="1">
    <source>
        <dbReference type="EMBL" id="KJL35476.1"/>
    </source>
</evidence>
<evidence type="ECO:0000313" key="2">
    <source>
        <dbReference type="Proteomes" id="UP000033740"/>
    </source>
</evidence>